<dbReference type="AlphaFoldDB" id="A7GZT0"/>
<dbReference type="RefSeq" id="WP_011992580.1">
    <property type="nucleotide sequence ID" value="NC_009715.2"/>
</dbReference>
<feature type="transmembrane region" description="Helical" evidence="1">
    <location>
        <begin position="12"/>
        <end position="32"/>
    </location>
</feature>
<keyword evidence="1" id="KW-0812">Transmembrane</keyword>
<evidence type="ECO:0000313" key="2">
    <source>
        <dbReference type="EMBL" id="ABS50427.1"/>
    </source>
</evidence>
<keyword evidence="3" id="KW-1185">Reference proteome</keyword>
<keyword evidence="1" id="KW-1133">Transmembrane helix</keyword>
<proteinExistence type="predicted"/>
<name>A7GZT0_CAMC5</name>
<feature type="transmembrane region" description="Helical" evidence="1">
    <location>
        <begin position="134"/>
        <end position="156"/>
    </location>
</feature>
<protein>
    <submittedName>
        <fullName evidence="2">Membrane protein</fullName>
    </submittedName>
</protein>
<dbReference type="STRING" id="360105.CCV52592_2217"/>
<keyword evidence="1" id="KW-0472">Membrane</keyword>
<sequence length="229" mass="26599">MRYIVLKEFYKFRFAFWVFVVMACFCCAWNFFEIQKGFEKIGAIMYALQIMFNKNFTYNHLDEINIAFGAIIGLCSMFFERHSARIRVQFHFPHTYLKNIVTITLIPLVFLLGVYAVEILTMFGIFSAFFPAEIVTALLSTLIYSCAFGVAMFWLAQSTLIEPHIRRVVASIVAAVAMAFIYFKINPDISRSSLYYLNDKFWPYMAICWAFCLASLVAALQNYKKGYIK</sequence>
<feature type="transmembrane region" description="Helical" evidence="1">
    <location>
        <begin position="168"/>
        <end position="185"/>
    </location>
</feature>
<gene>
    <name evidence="2" type="ORF">CCV52592_2217</name>
</gene>
<accession>A7GZT0</accession>
<feature type="transmembrane region" description="Helical" evidence="1">
    <location>
        <begin position="201"/>
        <end position="220"/>
    </location>
</feature>
<organism evidence="2 3">
    <name type="scientific">Campylobacter curvus (strain 525.92)</name>
    <dbReference type="NCBI Taxonomy" id="360105"/>
    <lineage>
        <taxon>Bacteria</taxon>
        <taxon>Pseudomonadati</taxon>
        <taxon>Campylobacterota</taxon>
        <taxon>Epsilonproteobacteria</taxon>
        <taxon>Campylobacterales</taxon>
        <taxon>Campylobacteraceae</taxon>
        <taxon>Campylobacter</taxon>
    </lineage>
</organism>
<feature type="transmembrane region" description="Helical" evidence="1">
    <location>
        <begin position="64"/>
        <end position="79"/>
    </location>
</feature>
<evidence type="ECO:0000256" key="1">
    <source>
        <dbReference type="SAM" id="Phobius"/>
    </source>
</evidence>
<dbReference type="Proteomes" id="UP000006380">
    <property type="component" value="Chromosome"/>
</dbReference>
<dbReference type="KEGG" id="ccv:CCV52592_2217"/>
<reference evidence="2" key="1">
    <citation type="submission" date="2016-07" db="EMBL/GenBank/DDBJ databases">
        <title>Comparative genomics of the Campylobacter concisus group.</title>
        <authorList>
            <person name="Miller W.G."/>
            <person name="Yee E."/>
            <person name="Chapman M.H."/>
            <person name="Huynh S."/>
            <person name="Bono J.L."/>
            <person name="On S.L.W."/>
            <person name="StLeger J."/>
            <person name="Foster G."/>
            <person name="Parker C.T."/>
        </authorList>
    </citation>
    <scope>NUCLEOTIDE SEQUENCE</scope>
    <source>
        <strain evidence="2">525.92</strain>
    </source>
</reference>
<feature type="transmembrane region" description="Helical" evidence="1">
    <location>
        <begin position="100"/>
        <end position="128"/>
    </location>
</feature>
<dbReference type="PROSITE" id="PS51257">
    <property type="entry name" value="PROKAR_LIPOPROTEIN"/>
    <property type="match status" value="1"/>
</dbReference>
<evidence type="ECO:0000313" key="3">
    <source>
        <dbReference type="Proteomes" id="UP000006380"/>
    </source>
</evidence>
<dbReference type="EMBL" id="CP000767">
    <property type="protein sequence ID" value="ABS50427.1"/>
    <property type="molecule type" value="Genomic_DNA"/>
</dbReference>
<dbReference type="HOGENOM" id="CLU_1207993_0_0_7"/>